<gene>
    <name evidence="8" type="primary">rfbC</name>
    <name evidence="8" type="ORF">DCO56_18110</name>
</gene>
<name>A0A363NPZ2_9SPHI</name>
<comment type="similarity">
    <text evidence="7">Belongs to the dTDP-4-dehydrorhamnose 3,5-epimerase family.</text>
</comment>
<dbReference type="CDD" id="cd00438">
    <property type="entry name" value="cupin_RmlC"/>
    <property type="match status" value="1"/>
</dbReference>
<evidence type="ECO:0000256" key="6">
    <source>
        <dbReference type="PIRSR" id="PIRSR600888-3"/>
    </source>
</evidence>
<feature type="active site" description="Proton acceptor" evidence="5">
    <location>
        <position position="62"/>
    </location>
</feature>
<accession>A0A363NPZ2</accession>
<proteinExistence type="inferred from homology"/>
<dbReference type="NCBIfam" id="TIGR01221">
    <property type="entry name" value="rmlC"/>
    <property type="match status" value="1"/>
</dbReference>
<protein>
    <recommendedName>
        <fullName evidence="4 7">dTDP-4-dehydrorhamnose 3,5-epimerase</fullName>
        <ecNumber evidence="3 7">5.1.3.13</ecNumber>
    </recommendedName>
    <alternativeName>
        <fullName evidence="7">Thymidine diphospho-4-keto-rhamnose 3,5-epimerase</fullName>
    </alternativeName>
</protein>
<evidence type="ECO:0000313" key="8">
    <source>
        <dbReference type="EMBL" id="PUV22838.1"/>
    </source>
</evidence>
<dbReference type="EMBL" id="QCXX01000005">
    <property type="protein sequence ID" value="PUV22838.1"/>
    <property type="molecule type" value="Genomic_DNA"/>
</dbReference>
<dbReference type="UniPathway" id="UPA00124"/>
<comment type="subunit">
    <text evidence="7">Homodimer.</text>
</comment>
<dbReference type="GO" id="GO:0019305">
    <property type="term" value="P:dTDP-rhamnose biosynthetic process"/>
    <property type="evidence" value="ECO:0007669"/>
    <property type="project" value="UniProtKB-UniRule"/>
</dbReference>
<feature type="site" description="Participates in a stacking interaction with the thymidine ring of dTDP-4-oxo-6-deoxyglucose" evidence="6">
    <location>
        <position position="138"/>
    </location>
</feature>
<dbReference type="PANTHER" id="PTHR21047:SF2">
    <property type="entry name" value="THYMIDINE DIPHOSPHO-4-KETO-RHAMNOSE 3,5-EPIMERASE"/>
    <property type="match status" value="1"/>
</dbReference>
<evidence type="ECO:0000256" key="4">
    <source>
        <dbReference type="ARBA" id="ARBA00019595"/>
    </source>
</evidence>
<reference evidence="8 9" key="1">
    <citation type="submission" date="2018-04" db="EMBL/GenBank/DDBJ databases">
        <title>Sphingobacterium sp. M46 Genome.</title>
        <authorList>
            <person name="Cheng J."/>
            <person name="Li Y."/>
        </authorList>
    </citation>
    <scope>NUCLEOTIDE SEQUENCE [LARGE SCALE GENOMIC DNA]</scope>
    <source>
        <strain evidence="8 9">M46</strain>
    </source>
</reference>
<dbReference type="RefSeq" id="WP_108635173.1">
    <property type="nucleotide sequence ID" value="NZ_QCXX01000005.1"/>
</dbReference>
<comment type="function">
    <text evidence="2 7">Catalyzes the epimerization of the C3' and C5'positions of dTDP-6-deoxy-D-xylo-4-hexulose, forming dTDP-6-deoxy-L-lyxo-4-hexulose.</text>
</comment>
<organism evidence="8 9">
    <name type="scientific">Sphingobacterium athyrii</name>
    <dbReference type="NCBI Taxonomy" id="2152717"/>
    <lineage>
        <taxon>Bacteria</taxon>
        <taxon>Pseudomonadati</taxon>
        <taxon>Bacteroidota</taxon>
        <taxon>Sphingobacteriia</taxon>
        <taxon>Sphingobacteriales</taxon>
        <taxon>Sphingobacteriaceae</taxon>
        <taxon>Sphingobacterium</taxon>
    </lineage>
</organism>
<dbReference type="Gene3D" id="2.60.120.10">
    <property type="entry name" value="Jelly Rolls"/>
    <property type="match status" value="1"/>
</dbReference>
<dbReference type="InterPro" id="IPR014710">
    <property type="entry name" value="RmlC-like_jellyroll"/>
</dbReference>
<keyword evidence="9" id="KW-1185">Reference proteome</keyword>
<comment type="caution">
    <text evidence="8">The sequence shown here is derived from an EMBL/GenBank/DDBJ whole genome shotgun (WGS) entry which is preliminary data.</text>
</comment>
<dbReference type="InterPro" id="IPR011051">
    <property type="entry name" value="RmlC_Cupin_sf"/>
</dbReference>
<sequence>MKYTETKLSGCFILEPVVFEDERGYFFESYNENRLAAILGYNPHFVQDNQSKSQYGVVRGLHMQAGDHAQAKLVRVLEGSVLDVAVDVRPGSPTYGQHVAVELSAENKKQLFVPRGFLHGFSVLSEHAVFAYKCDNKYNKEAEDGVHPLDKLLAVDWQIPAEKMILSQKDKEAQNFTALSDKL</sequence>
<dbReference type="GO" id="GO:0005829">
    <property type="term" value="C:cytosol"/>
    <property type="evidence" value="ECO:0007669"/>
    <property type="project" value="TreeGrafter"/>
</dbReference>
<dbReference type="InterPro" id="IPR000888">
    <property type="entry name" value="RmlC-like"/>
</dbReference>
<dbReference type="EC" id="5.1.3.13" evidence="3 7"/>
<evidence type="ECO:0000256" key="5">
    <source>
        <dbReference type="PIRSR" id="PIRSR600888-1"/>
    </source>
</evidence>
<evidence type="ECO:0000256" key="7">
    <source>
        <dbReference type="RuleBase" id="RU364069"/>
    </source>
</evidence>
<feature type="active site" description="Proton donor" evidence="5">
    <location>
        <position position="132"/>
    </location>
</feature>
<evidence type="ECO:0000256" key="3">
    <source>
        <dbReference type="ARBA" id="ARBA00012098"/>
    </source>
</evidence>
<dbReference type="GO" id="GO:0008830">
    <property type="term" value="F:dTDP-4-dehydrorhamnose 3,5-epimerase activity"/>
    <property type="evidence" value="ECO:0007669"/>
    <property type="project" value="UniProtKB-UniRule"/>
</dbReference>
<dbReference type="PANTHER" id="PTHR21047">
    <property type="entry name" value="DTDP-6-DEOXY-D-GLUCOSE-3,5 EPIMERASE"/>
    <property type="match status" value="1"/>
</dbReference>
<evidence type="ECO:0000313" key="9">
    <source>
        <dbReference type="Proteomes" id="UP000250831"/>
    </source>
</evidence>
<evidence type="ECO:0000256" key="1">
    <source>
        <dbReference type="ARBA" id="ARBA00001298"/>
    </source>
</evidence>
<dbReference type="Proteomes" id="UP000250831">
    <property type="component" value="Unassembled WGS sequence"/>
</dbReference>
<dbReference type="GO" id="GO:0000271">
    <property type="term" value="P:polysaccharide biosynthetic process"/>
    <property type="evidence" value="ECO:0007669"/>
    <property type="project" value="TreeGrafter"/>
</dbReference>
<dbReference type="OrthoDB" id="9800680at2"/>
<comment type="pathway">
    <text evidence="7">Carbohydrate biosynthesis; dTDP-L-rhamnose biosynthesis.</text>
</comment>
<comment type="catalytic activity">
    <reaction evidence="1 7">
        <text>dTDP-4-dehydro-6-deoxy-alpha-D-glucose = dTDP-4-dehydro-beta-L-rhamnose</text>
        <dbReference type="Rhea" id="RHEA:16969"/>
        <dbReference type="ChEBI" id="CHEBI:57649"/>
        <dbReference type="ChEBI" id="CHEBI:62830"/>
        <dbReference type="EC" id="5.1.3.13"/>
    </reaction>
</comment>
<keyword evidence="7" id="KW-0413">Isomerase</keyword>
<evidence type="ECO:0000256" key="2">
    <source>
        <dbReference type="ARBA" id="ARBA00001997"/>
    </source>
</evidence>
<dbReference type="SUPFAM" id="SSF51182">
    <property type="entry name" value="RmlC-like cupins"/>
    <property type="match status" value="1"/>
</dbReference>
<dbReference type="Pfam" id="PF00908">
    <property type="entry name" value="dTDP_sugar_isom"/>
    <property type="match status" value="1"/>
</dbReference>
<dbReference type="AlphaFoldDB" id="A0A363NPZ2"/>